<dbReference type="InterPro" id="IPR005475">
    <property type="entry name" value="Transketolase-like_Pyr-bd"/>
</dbReference>
<accession>A0ABQ9EZT2</accession>
<dbReference type="SMART" id="SM00861">
    <property type="entry name" value="Transket_pyr"/>
    <property type="match status" value="1"/>
</dbReference>
<keyword evidence="7" id="KW-1185">Reference proteome</keyword>
<evidence type="ECO:0000256" key="3">
    <source>
        <dbReference type="ARBA" id="ARBA00023002"/>
    </source>
</evidence>
<dbReference type="InterPro" id="IPR042179">
    <property type="entry name" value="KGD_C_sf"/>
</dbReference>
<dbReference type="InterPro" id="IPR031717">
    <property type="entry name" value="ODO-1/KGD_C"/>
</dbReference>
<evidence type="ECO:0000313" key="7">
    <source>
        <dbReference type="Proteomes" id="UP001217089"/>
    </source>
</evidence>
<dbReference type="InterPro" id="IPR029061">
    <property type="entry name" value="THDP-binding"/>
</dbReference>
<proteinExistence type="inferred from homology"/>
<evidence type="ECO:0000256" key="2">
    <source>
        <dbReference type="ARBA" id="ARBA00006936"/>
    </source>
</evidence>
<reference evidence="6 7" key="1">
    <citation type="submission" date="2022-12" db="EMBL/GenBank/DDBJ databases">
        <title>Chromosome-level genome of Tegillarca granosa.</title>
        <authorList>
            <person name="Kim J."/>
        </authorList>
    </citation>
    <scope>NUCLEOTIDE SEQUENCE [LARGE SCALE GENOMIC DNA]</scope>
    <source>
        <strain evidence="6">Teg-2019</strain>
        <tissue evidence="6">Adductor muscle</tissue>
    </source>
</reference>
<comment type="similarity">
    <text evidence="2">Belongs to the alpha-ketoglutarate dehydrogenase family.</text>
</comment>
<evidence type="ECO:0000313" key="6">
    <source>
        <dbReference type="EMBL" id="KAJ8309132.1"/>
    </source>
</evidence>
<organism evidence="6 7">
    <name type="scientific">Tegillarca granosa</name>
    <name type="common">Malaysian cockle</name>
    <name type="synonym">Anadara granosa</name>
    <dbReference type="NCBI Taxonomy" id="220873"/>
    <lineage>
        <taxon>Eukaryota</taxon>
        <taxon>Metazoa</taxon>
        <taxon>Spiralia</taxon>
        <taxon>Lophotrochozoa</taxon>
        <taxon>Mollusca</taxon>
        <taxon>Bivalvia</taxon>
        <taxon>Autobranchia</taxon>
        <taxon>Pteriomorphia</taxon>
        <taxon>Arcoida</taxon>
        <taxon>Arcoidea</taxon>
        <taxon>Arcidae</taxon>
        <taxon>Tegillarca</taxon>
    </lineage>
</organism>
<dbReference type="Proteomes" id="UP001217089">
    <property type="component" value="Unassembled WGS sequence"/>
</dbReference>
<protein>
    <recommendedName>
        <fullName evidence="5">Transketolase-like pyrimidine-binding domain-containing protein</fullName>
    </recommendedName>
</protein>
<feature type="domain" description="Transketolase-like pyrimidine-binding" evidence="5">
    <location>
        <begin position="32"/>
        <end position="216"/>
    </location>
</feature>
<sequence length="360" mass="40835">MDDLCSRSKKHATIQKTHIDRRIQRIEEGKDLDWSTAEALAFGSLLYQGTFSHRHAMIVDQVTDDIWIPLNDLLPVQTGFLEVANSSLSEEAVLGFEYGMSIENPNNLIIWEAQFGDFFNVLEFKTTLGKWLLQTGLVMLLPHGMDGAGPEHSSCRMERFLQMCDSKEDRVDSDNVNIQIANPTTPAQYFHLLRRQMIRNYRKPLVIVAPKILLRLPAATSTLSDMAPGTRFIPVLGDTEVKGEKVNKVIFCSGKHYYTLSKERENRKLDDVAIIRLESLCPFPAAEIQTELKKYSNAKDNLVTEEHRNMGAWTFIGPRFENLIGRKLRYVGRDHLGVPATGIGDIHKSESQKLLQDSFS</sequence>
<dbReference type="Pfam" id="PF16870">
    <property type="entry name" value="OxoGdeHyase_C"/>
    <property type="match status" value="1"/>
</dbReference>
<keyword evidence="3" id="KW-0560">Oxidoreductase</keyword>
<evidence type="ECO:0000259" key="5">
    <source>
        <dbReference type="SMART" id="SM00861"/>
    </source>
</evidence>
<evidence type="ECO:0000256" key="4">
    <source>
        <dbReference type="ARBA" id="ARBA00023052"/>
    </source>
</evidence>
<dbReference type="SUPFAM" id="SSF52518">
    <property type="entry name" value="Thiamin diphosphate-binding fold (THDP-binding)"/>
    <property type="match status" value="1"/>
</dbReference>
<comment type="caution">
    <text evidence="6">The sequence shown here is derived from an EMBL/GenBank/DDBJ whole genome shotgun (WGS) entry which is preliminary data.</text>
</comment>
<name>A0ABQ9EZT2_TEGGR</name>
<keyword evidence="4" id="KW-0786">Thiamine pyrophosphate</keyword>
<gene>
    <name evidence="6" type="ORF">KUTeg_014006</name>
</gene>
<dbReference type="InterPro" id="IPR011603">
    <property type="entry name" value="2oxoglutarate_DH_E1"/>
</dbReference>
<dbReference type="PANTHER" id="PTHR23152:SF4">
    <property type="entry name" value="2-OXOADIPATE DEHYDROGENASE COMPLEX COMPONENT E1"/>
    <property type="match status" value="1"/>
</dbReference>
<dbReference type="EMBL" id="JARBDR010000657">
    <property type="protein sequence ID" value="KAJ8309132.1"/>
    <property type="molecule type" value="Genomic_DNA"/>
</dbReference>
<dbReference type="Gene3D" id="3.40.50.11610">
    <property type="entry name" value="Multifunctional 2-oxoglutarate metabolism enzyme, C-terminal domain"/>
    <property type="match status" value="1"/>
</dbReference>
<dbReference type="Pfam" id="PF02779">
    <property type="entry name" value="Transket_pyr"/>
    <property type="match status" value="1"/>
</dbReference>
<dbReference type="Gene3D" id="3.40.50.12470">
    <property type="match status" value="1"/>
</dbReference>
<evidence type="ECO:0000256" key="1">
    <source>
        <dbReference type="ARBA" id="ARBA00001964"/>
    </source>
</evidence>
<comment type="cofactor">
    <cofactor evidence="1">
        <name>thiamine diphosphate</name>
        <dbReference type="ChEBI" id="CHEBI:58937"/>
    </cofactor>
</comment>
<dbReference type="PANTHER" id="PTHR23152">
    <property type="entry name" value="2-OXOGLUTARATE DEHYDROGENASE"/>
    <property type="match status" value="1"/>
</dbReference>